<dbReference type="Proteomes" id="UP000009169">
    <property type="component" value="Unassembled WGS sequence"/>
</dbReference>
<evidence type="ECO:0000313" key="1">
    <source>
        <dbReference type="EMBL" id="EGE04801.1"/>
    </source>
</evidence>
<proteinExistence type="predicted"/>
<keyword evidence="2" id="KW-1185">Reference proteome</keyword>
<accession>F2PS45</accession>
<dbReference type="VEuPathDB" id="FungiDB:TEQG_03974"/>
<name>F2PS45_TRIEC</name>
<organism evidence="1 2">
    <name type="scientific">Trichophyton equinum (strain ATCC MYA-4606 / CBS 127.97)</name>
    <name type="common">Horse ringworm fungus</name>
    <dbReference type="NCBI Taxonomy" id="559882"/>
    <lineage>
        <taxon>Eukaryota</taxon>
        <taxon>Fungi</taxon>
        <taxon>Dikarya</taxon>
        <taxon>Ascomycota</taxon>
        <taxon>Pezizomycotina</taxon>
        <taxon>Eurotiomycetes</taxon>
        <taxon>Eurotiomycetidae</taxon>
        <taxon>Onygenales</taxon>
        <taxon>Arthrodermataceae</taxon>
        <taxon>Trichophyton</taxon>
    </lineage>
</organism>
<dbReference type="AlphaFoldDB" id="F2PS45"/>
<evidence type="ECO:0000313" key="2">
    <source>
        <dbReference type="Proteomes" id="UP000009169"/>
    </source>
</evidence>
<gene>
    <name evidence="1" type="ORF">TEQG_03974</name>
</gene>
<dbReference type="HOGENOM" id="CLU_2293740_0_0_1"/>
<protein>
    <submittedName>
        <fullName evidence="1">Uncharacterized protein</fullName>
    </submittedName>
</protein>
<sequence>MLILIFPRSRYHRFPGRFSRYYHIRSFRIFELRLTVAPGPLAEEKSLRLQMFVKVYACHFSGISRGWSHAGNEVVVQPESSIIIRREWRLVPLIIWYPPRQPINQRLGLVSESKAYREDGSIT</sequence>
<reference evidence="2" key="1">
    <citation type="journal article" date="2012" name="MBio">
        <title>Comparative genome analysis of Trichophyton rubrum and related dermatophytes reveals candidate genes involved in infection.</title>
        <authorList>
            <person name="Martinez D.A."/>
            <person name="Oliver B.G."/>
            <person name="Graeser Y."/>
            <person name="Goldberg J.M."/>
            <person name="Li W."/>
            <person name="Martinez-Rossi N.M."/>
            <person name="Monod M."/>
            <person name="Shelest E."/>
            <person name="Barton R.C."/>
            <person name="Birch E."/>
            <person name="Brakhage A.A."/>
            <person name="Chen Z."/>
            <person name="Gurr S.J."/>
            <person name="Heiman D."/>
            <person name="Heitman J."/>
            <person name="Kosti I."/>
            <person name="Rossi A."/>
            <person name="Saif S."/>
            <person name="Samalova M."/>
            <person name="Saunders C.W."/>
            <person name="Shea T."/>
            <person name="Summerbell R.C."/>
            <person name="Xu J."/>
            <person name="Young S."/>
            <person name="Zeng Q."/>
            <person name="Birren B.W."/>
            <person name="Cuomo C.A."/>
            <person name="White T.C."/>
        </authorList>
    </citation>
    <scope>NUCLEOTIDE SEQUENCE [LARGE SCALE GENOMIC DNA]</scope>
    <source>
        <strain evidence="2">ATCC MYA-4606 / CBS 127.97</strain>
    </source>
</reference>
<dbReference type="EMBL" id="DS995735">
    <property type="protein sequence ID" value="EGE04801.1"/>
    <property type="molecule type" value="Genomic_DNA"/>
</dbReference>